<name>A0A6S6WK96_9GAMM</name>
<gene>
    <name evidence="2" type="ORF">PSI9734_00172</name>
</gene>
<dbReference type="Gene3D" id="3.40.390.10">
    <property type="entry name" value="Collagenase (Catalytic Domain)"/>
    <property type="match status" value="1"/>
</dbReference>
<dbReference type="AlphaFoldDB" id="A0A6S6WK96"/>
<dbReference type="Proteomes" id="UP000481517">
    <property type="component" value="Unassembled WGS sequence"/>
</dbReference>
<dbReference type="SUPFAM" id="SSF55486">
    <property type="entry name" value="Metalloproteases ('zincins'), catalytic domain"/>
    <property type="match status" value="1"/>
</dbReference>
<dbReference type="RefSeq" id="WP_173919231.1">
    <property type="nucleotide sequence ID" value="NZ_CADCXY010000001.1"/>
</dbReference>
<reference evidence="2 3" key="1">
    <citation type="submission" date="2020-02" db="EMBL/GenBank/DDBJ databases">
        <authorList>
            <person name="Rodrigo-Torres L."/>
            <person name="Arahal R. D."/>
            <person name="Lucena T."/>
        </authorList>
    </citation>
    <scope>NUCLEOTIDE SEQUENCE [LARGE SCALE GENOMIC DNA]</scope>
    <source>
        <strain evidence="2 3">CECT 9734</strain>
    </source>
</reference>
<dbReference type="GO" id="GO:0008237">
    <property type="term" value="F:metallopeptidase activity"/>
    <property type="evidence" value="ECO:0007669"/>
    <property type="project" value="InterPro"/>
</dbReference>
<dbReference type="InterPro" id="IPR024079">
    <property type="entry name" value="MetalloPept_cat_dom_sf"/>
</dbReference>
<dbReference type="EMBL" id="CADCXY010000001">
    <property type="protein sequence ID" value="CAB0149601.1"/>
    <property type="molecule type" value="Genomic_DNA"/>
</dbReference>
<evidence type="ECO:0000256" key="1">
    <source>
        <dbReference type="SAM" id="SignalP"/>
    </source>
</evidence>
<sequence>MHNGPNKFFLLATVVLACTVPLASAKTMLQLPNHSNWLIDHSSGPAASEPCQGNAQVQVWLPKDQASPALATLAKWAEHPLAKYVGCLSYRWYASADELRCQAQGQRQHQRCDLALLPGEVTQRQLVFLNLPATQIASTDSWQMVLPVHASVDVLAHEMGHWLGFADEYSMSLGLAQNFCRGRYEHPSLNVVVTDKHNYSATELKQLWQRLPWRTAVDHWQLLGRQDASGAWQLGSTASTDVGLFASATCAAVPGVYSWKPVAEMTAMEYHDVNVWPSIYFDLLENFTGPQK</sequence>
<feature type="chain" id="PRO_5028849184" description="Peptidase M10 metallopeptidase domain-containing protein" evidence="1">
    <location>
        <begin position="26"/>
        <end position="292"/>
    </location>
</feature>
<keyword evidence="1" id="KW-0732">Signal</keyword>
<feature type="signal peptide" evidence="1">
    <location>
        <begin position="1"/>
        <end position="25"/>
    </location>
</feature>
<accession>A0A6S6WK96</accession>
<evidence type="ECO:0000313" key="2">
    <source>
        <dbReference type="EMBL" id="CAB0149601.1"/>
    </source>
</evidence>
<evidence type="ECO:0008006" key="4">
    <source>
        <dbReference type="Google" id="ProtNLM"/>
    </source>
</evidence>
<evidence type="ECO:0000313" key="3">
    <source>
        <dbReference type="Proteomes" id="UP000481517"/>
    </source>
</evidence>
<organism evidence="2 3">
    <name type="scientific">Pseudidiomarina piscicola</name>
    <dbReference type="NCBI Taxonomy" id="2614830"/>
    <lineage>
        <taxon>Bacteria</taxon>
        <taxon>Pseudomonadati</taxon>
        <taxon>Pseudomonadota</taxon>
        <taxon>Gammaproteobacteria</taxon>
        <taxon>Alteromonadales</taxon>
        <taxon>Idiomarinaceae</taxon>
        <taxon>Pseudidiomarina</taxon>
    </lineage>
</organism>
<proteinExistence type="predicted"/>
<dbReference type="PROSITE" id="PS51257">
    <property type="entry name" value="PROKAR_LIPOPROTEIN"/>
    <property type="match status" value="1"/>
</dbReference>
<keyword evidence="3" id="KW-1185">Reference proteome</keyword>
<protein>
    <recommendedName>
        <fullName evidence="4">Peptidase M10 metallopeptidase domain-containing protein</fullName>
    </recommendedName>
</protein>